<keyword evidence="4" id="KW-1185">Reference proteome</keyword>
<dbReference type="InterPro" id="IPR011006">
    <property type="entry name" value="CheY-like_superfamily"/>
</dbReference>
<evidence type="ECO:0000313" key="3">
    <source>
        <dbReference type="EMBL" id="MEE3716333.1"/>
    </source>
</evidence>
<sequence length="142" mass="16140">MTLREILLVEDNPDDERLTLRALRKGKVTNEIRIARNGEEALTIVFNADPLPCVVLLDLKLPKINGLEVLRQIRDNERTRLLPVVVLTSSSEDRDIVESYSLGANSYVRKPVEFDRFTEAVSQLGLYWALINQPLPQGMNKP</sequence>
<dbReference type="SUPFAM" id="SSF52172">
    <property type="entry name" value="CheY-like"/>
    <property type="match status" value="1"/>
</dbReference>
<proteinExistence type="predicted"/>
<accession>A0AAW9PZG3</accession>
<protein>
    <submittedName>
        <fullName evidence="3">Response regulator</fullName>
    </submittedName>
</protein>
<dbReference type="Gene3D" id="3.40.50.2300">
    <property type="match status" value="1"/>
</dbReference>
<dbReference type="InterPro" id="IPR052893">
    <property type="entry name" value="TCS_response_regulator"/>
</dbReference>
<reference evidence="3" key="1">
    <citation type="submission" date="2024-01" db="EMBL/GenBank/DDBJ databases">
        <title>Bank of Algae and Cyanobacteria of the Azores (BACA) strain genomes.</title>
        <authorList>
            <person name="Luz R."/>
            <person name="Cordeiro R."/>
            <person name="Fonseca A."/>
            <person name="Goncalves V."/>
        </authorList>
    </citation>
    <scope>NUCLEOTIDE SEQUENCE</scope>
    <source>
        <strain evidence="3">BACA0141</strain>
    </source>
</reference>
<dbReference type="PANTHER" id="PTHR44520:SF1">
    <property type="entry name" value="TWO-COMPONENT SYSTEM REGULATORY PROTEIN"/>
    <property type="match status" value="1"/>
</dbReference>
<organism evidence="3 4">
    <name type="scientific">Tumidithrix elongata BACA0141</name>
    <dbReference type="NCBI Taxonomy" id="2716417"/>
    <lineage>
        <taxon>Bacteria</taxon>
        <taxon>Bacillati</taxon>
        <taxon>Cyanobacteriota</taxon>
        <taxon>Cyanophyceae</taxon>
        <taxon>Pseudanabaenales</taxon>
        <taxon>Pseudanabaenaceae</taxon>
        <taxon>Tumidithrix</taxon>
        <taxon>Tumidithrix elongata</taxon>
    </lineage>
</organism>
<keyword evidence="1" id="KW-0597">Phosphoprotein</keyword>
<gene>
    <name evidence="3" type="ORF">V2H45_06210</name>
</gene>
<dbReference type="SMART" id="SM00448">
    <property type="entry name" value="REC"/>
    <property type="match status" value="1"/>
</dbReference>
<dbReference type="Proteomes" id="UP001333818">
    <property type="component" value="Unassembled WGS sequence"/>
</dbReference>
<dbReference type="PANTHER" id="PTHR44520">
    <property type="entry name" value="RESPONSE REGULATOR RCP1-RELATED"/>
    <property type="match status" value="1"/>
</dbReference>
<evidence type="ECO:0000313" key="4">
    <source>
        <dbReference type="Proteomes" id="UP001333818"/>
    </source>
</evidence>
<dbReference type="PROSITE" id="PS50110">
    <property type="entry name" value="RESPONSE_REGULATORY"/>
    <property type="match status" value="1"/>
</dbReference>
<dbReference type="GO" id="GO:0000160">
    <property type="term" value="P:phosphorelay signal transduction system"/>
    <property type="evidence" value="ECO:0007669"/>
    <property type="project" value="InterPro"/>
</dbReference>
<comment type="caution">
    <text evidence="3">The sequence shown here is derived from an EMBL/GenBank/DDBJ whole genome shotgun (WGS) entry which is preliminary data.</text>
</comment>
<dbReference type="InterPro" id="IPR001789">
    <property type="entry name" value="Sig_transdc_resp-reg_receiver"/>
</dbReference>
<dbReference type="AlphaFoldDB" id="A0AAW9PZG3"/>
<feature type="domain" description="Response regulatory" evidence="2">
    <location>
        <begin position="5"/>
        <end position="125"/>
    </location>
</feature>
<dbReference type="CDD" id="cd17557">
    <property type="entry name" value="REC_Rcp-like"/>
    <property type="match status" value="1"/>
</dbReference>
<evidence type="ECO:0000259" key="2">
    <source>
        <dbReference type="PROSITE" id="PS50110"/>
    </source>
</evidence>
<dbReference type="Pfam" id="PF00072">
    <property type="entry name" value="Response_reg"/>
    <property type="match status" value="1"/>
</dbReference>
<evidence type="ECO:0000256" key="1">
    <source>
        <dbReference type="PROSITE-ProRule" id="PRU00169"/>
    </source>
</evidence>
<dbReference type="EMBL" id="JAZBJZ010000016">
    <property type="protein sequence ID" value="MEE3716333.1"/>
    <property type="molecule type" value="Genomic_DNA"/>
</dbReference>
<feature type="modified residue" description="4-aspartylphosphate" evidence="1">
    <location>
        <position position="58"/>
    </location>
</feature>
<name>A0AAW9PZG3_9CYAN</name>